<evidence type="ECO:0000259" key="1">
    <source>
        <dbReference type="SMART" id="SM00382"/>
    </source>
</evidence>
<comment type="caution">
    <text evidence="2">The sequence shown here is derived from an EMBL/GenBank/DDBJ whole genome shotgun (WGS) entry which is preliminary data.</text>
</comment>
<dbReference type="InterPro" id="IPR041569">
    <property type="entry name" value="AAA_lid_3"/>
</dbReference>
<dbReference type="GO" id="GO:0005524">
    <property type="term" value="F:ATP binding"/>
    <property type="evidence" value="ECO:0007669"/>
    <property type="project" value="UniProtKB-KW"/>
</dbReference>
<gene>
    <name evidence="2" type="ORF">FTO68_04960</name>
</gene>
<evidence type="ECO:0000313" key="3">
    <source>
        <dbReference type="Proteomes" id="UP001524383"/>
    </source>
</evidence>
<dbReference type="RefSeq" id="WP_255332281.1">
    <property type="nucleotide sequence ID" value="NZ_VOTZ01000008.1"/>
</dbReference>
<feature type="domain" description="AAA+ ATPase" evidence="1">
    <location>
        <begin position="210"/>
        <end position="345"/>
    </location>
</feature>
<dbReference type="SUPFAM" id="SSF52540">
    <property type="entry name" value="P-loop containing nucleoside triphosphate hydrolases"/>
    <property type="match status" value="1"/>
</dbReference>
<organism evidence="2 3">
    <name type="scientific">Methanocalculus taiwanensis</name>
    <dbReference type="NCBI Taxonomy" id="106207"/>
    <lineage>
        <taxon>Archaea</taxon>
        <taxon>Methanobacteriati</taxon>
        <taxon>Methanobacteriota</taxon>
        <taxon>Stenosarchaea group</taxon>
        <taxon>Methanomicrobia</taxon>
        <taxon>Methanomicrobiales</taxon>
        <taxon>Methanocalculaceae</taxon>
        <taxon>Methanocalculus</taxon>
    </lineage>
</organism>
<dbReference type="SMART" id="SM00382">
    <property type="entry name" value="AAA"/>
    <property type="match status" value="1"/>
</dbReference>
<name>A0ABD4TM37_9EURY</name>
<dbReference type="PANTHER" id="PTHR23077:SF198">
    <property type="entry name" value="ATP-DEPENDENT ZINC METALLOPROTEASE FTSH"/>
    <property type="match status" value="1"/>
</dbReference>
<dbReference type="Pfam" id="PF17862">
    <property type="entry name" value="AAA_lid_3"/>
    <property type="match status" value="1"/>
</dbReference>
<accession>A0ABD4TM37</accession>
<sequence length="426" mass="47280">MADHTTLRLMELLLTAEIVNREETLGIADLTPACRKAFSIGKNGPDLKRPFIVSNSVAKRALGIDEAHNLVKSNPFIGFDDFGQRLSITALDPAARWFLERGGRVQASANPVLAFYYEKIGADGIAYKAAVEANPRYEDSRAFLEPKIEALKIVSEDIRDALGLVTILAPEEIEESFESFVATPDQLEMIGKIKVAVANREFLKNHQIYQVGRLLFVGPPGTGKTSFALSLARELHMPILEARLSMITSQYLGETSKNIDRIFEIAKRLAPCILFIDEFDYVARTRDSDDHGAMKRAVNTLLKSIDQISLIKSDVLFIGATNHPGILDEAAWRRFDEAVPFTVPDIAMRQAILESITRTLRIIPDLSILAARTEGFTGADLRLMVKEAIMAALIEGRDEITEVDVEQGMLLVDRRNALRKTGWIGA</sequence>
<evidence type="ECO:0000313" key="2">
    <source>
        <dbReference type="EMBL" id="MCQ1538340.1"/>
    </source>
</evidence>
<protein>
    <submittedName>
        <fullName evidence="2">ATP-binding protein</fullName>
    </submittedName>
</protein>
<keyword evidence="3" id="KW-1185">Reference proteome</keyword>
<dbReference type="Proteomes" id="UP001524383">
    <property type="component" value="Unassembled WGS sequence"/>
</dbReference>
<dbReference type="InterPro" id="IPR003959">
    <property type="entry name" value="ATPase_AAA_core"/>
</dbReference>
<dbReference type="PANTHER" id="PTHR23077">
    <property type="entry name" value="AAA-FAMILY ATPASE"/>
    <property type="match status" value="1"/>
</dbReference>
<dbReference type="Gene3D" id="3.40.50.300">
    <property type="entry name" value="P-loop containing nucleotide triphosphate hydrolases"/>
    <property type="match status" value="1"/>
</dbReference>
<dbReference type="EMBL" id="VOTZ01000008">
    <property type="protein sequence ID" value="MCQ1538340.1"/>
    <property type="molecule type" value="Genomic_DNA"/>
</dbReference>
<keyword evidence="2" id="KW-0067">ATP-binding</keyword>
<keyword evidence="2" id="KW-0547">Nucleotide-binding</keyword>
<proteinExistence type="predicted"/>
<reference evidence="2 3" key="1">
    <citation type="submission" date="2019-08" db="EMBL/GenBank/DDBJ databases">
        <authorList>
            <person name="Chen S.-C."/>
            <person name="Lai M.-C."/>
            <person name="You Y.-T."/>
        </authorList>
    </citation>
    <scope>NUCLEOTIDE SEQUENCE [LARGE SCALE GENOMIC DNA]</scope>
    <source>
        <strain evidence="2 3">P2F9704a</strain>
    </source>
</reference>
<dbReference type="CDD" id="cd19481">
    <property type="entry name" value="RecA-like_protease"/>
    <property type="match status" value="1"/>
</dbReference>
<dbReference type="InterPro" id="IPR050168">
    <property type="entry name" value="AAA_ATPase_domain"/>
</dbReference>
<dbReference type="Pfam" id="PF00004">
    <property type="entry name" value="AAA"/>
    <property type="match status" value="1"/>
</dbReference>
<dbReference type="AlphaFoldDB" id="A0ABD4TM37"/>
<dbReference type="InterPro" id="IPR003593">
    <property type="entry name" value="AAA+_ATPase"/>
</dbReference>
<dbReference type="Gene3D" id="1.10.8.60">
    <property type="match status" value="1"/>
</dbReference>
<dbReference type="InterPro" id="IPR027417">
    <property type="entry name" value="P-loop_NTPase"/>
</dbReference>